<dbReference type="PROSITE" id="PS00626">
    <property type="entry name" value="RCC1_2"/>
    <property type="match status" value="2"/>
</dbReference>
<reference evidence="5 6" key="1">
    <citation type="journal article" date="2016" name="Fungal Biol.">
        <title>The genome of Xylona heveae provides a window into fungal endophytism.</title>
        <authorList>
            <person name="Gazis R."/>
            <person name="Kuo A."/>
            <person name="Riley R."/>
            <person name="LaButti K."/>
            <person name="Lipzen A."/>
            <person name="Lin J."/>
            <person name="Amirebrahimi M."/>
            <person name="Hesse C.N."/>
            <person name="Spatafora J.W."/>
            <person name="Henrissat B."/>
            <person name="Hainaut M."/>
            <person name="Grigoriev I.V."/>
            <person name="Hibbett D.S."/>
        </authorList>
    </citation>
    <scope>NUCLEOTIDE SEQUENCE [LARGE SCALE GENOMIC DNA]</scope>
    <source>
        <strain evidence="5 6">TC161</strain>
    </source>
</reference>
<evidence type="ECO:0000256" key="1">
    <source>
        <dbReference type="ARBA" id="ARBA00022658"/>
    </source>
</evidence>
<dbReference type="EMBL" id="KV407463">
    <property type="protein sequence ID" value="KZF20285.1"/>
    <property type="molecule type" value="Genomic_DNA"/>
</dbReference>
<dbReference type="PROSITE" id="PS50012">
    <property type="entry name" value="RCC1_3"/>
    <property type="match status" value="7"/>
</dbReference>
<feature type="repeat" description="RCC1" evidence="3">
    <location>
        <begin position="188"/>
        <end position="240"/>
    </location>
</feature>
<organism evidence="5 6">
    <name type="scientific">Xylona heveae (strain CBS 132557 / TC161)</name>
    <dbReference type="NCBI Taxonomy" id="1328760"/>
    <lineage>
        <taxon>Eukaryota</taxon>
        <taxon>Fungi</taxon>
        <taxon>Dikarya</taxon>
        <taxon>Ascomycota</taxon>
        <taxon>Pezizomycotina</taxon>
        <taxon>Xylonomycetes</taxon>
        <taxon>Xylonales</taxon>
        <taxon>Xylonaceae</taxon>
        <taxon>Xylona</taxon>
    </lineage>
</organism>
<accession>A0A165AD82</accession>
<name>A0A165AD82_XYLHT</name>
<feature type="repeat" description="RCC1" evidence="3">
    <location>
        <begin position="135"/>
        <end position="187"/>
    </location>
</feature>
<dbReference type="InParanoid" id="A0A165AD82"/>
<evidence type="ECO:0000313" key="6">
    <source>
        <dbReference type="Proteomes" id="UP000076632"/>
    </source>
</evidence>
<keyword evidence="6" id="KW-1185">Reference proteome</keyword>
<feature type="repeat" description="RCC1" evidence="3">
    <location>
        <begin position="300"/>
        <end position="363"/>
    </location>
</feature>
<dbReference type="Pfam" id="PF25390">
    <property type="entry name" value="WD40_RLD"/>
    <property type="match status" value="1"/>
</dbReference>
<dbReference type="GeneID" id="28895138"/>
<dbReference type="SUPFAM" id="SSF50985">
    <property type="entry name" value="RCC1/BLIP-II"/>
    <property type="match status" value="1"/>
</dbReference>
<dbReference type="InterPro" id="IPR058923">
    <property type="entry name" value="RCC1-like_dom"/>
</dbReference>
<feature type="repeat" description="RCC1" evidence="3">
    <location>
        <begin position="1"/>
        <end position="59"/>
    </location>
</feature>
<dbReference type="InterPro" id="IPR000408">
    <property type="entry name" value="Reg_chr_condens"/>
</dbReference>
<dbReference type="AlphaFoldDB" id="A0A165AD82"/>
<proteinExistence type="predicted"/>
<keyword evidence="2" id="KW-0677">Repeat</keyword>
<dbReference type="PANTHER" id="PTHR45982:SF1">
    <property type="entry name" value="REGULATOR OF CHROMOSOME CONDENSATION"/>
    <property type="match status" value="1"/>
</dbReference>
<dbReference type="OMA" id="CIESHET"/>
<evidence type="ECO:0000256" key="2">
    <source>
        <dbReference type="ARBA" id="ARBA00022737"/>
    </source>
</evidence>
<dbReference type="FunCoup" id="A0A165AD82">
    <property type="interactions" value="954"/>
</dbReference>
<feature type="repeat" description="RCC1" evidence="3">
    <location>
        <begin position="241"/>
        <end position="299"/>
    </location>
</feature>
<feature type="repeat" description="RCC1" evidence="3">
    <location>
        <begin position="364"/>
        <end position="417"/>
    </location>
</feature>
<gene>
    <name evidence="5" type="ORF">L228DRAFT_213702</name>
</gene>
<keyword evidence="1" id="KW-0344">Guanine-nucleotide releasing factor</keyword>
<dbReference type="GO" id="GO:0005085">
    <property type="term" value="F:guanyl-nucleotide exchange factor activity"/>
    <property type="evidence" value="ECO:0007669"/>
    <property type="project" value="TreeGrafter"/>
</dbReference>
<evidence type="ECO:0000256" key="3">
    <source>
        <dbReference type="PROSITE-ProRule" id="PRU00235"/>
    </source>
</evidence>
<dbReference type="PRINTS" id="PR00633">
    <property type="entry name" value="RCCNDNSATION"/>
</dbReference>
<dbReference type="InterPro" id="IPR009091">
    <property type="entry name" value="RCC1/BLIP-II"/>
</dbReference>
<dbReference type="Proteomes" id="UP000076632">
    <property type="component" value="Unassembled WGS sequence"/>
</dbReference>
<feature type="domain" description="RCC1-like" evidence="4">
    <location>
        <begin position="3"/>
        <end position="413"/>
    </location>
</feature>
<feature type="repeat" description="RCC1" evidence="3">
    <location>
        <begin position="60"/>
        <end position="134"/>
    </location>
</feature>
<evidence type="ECO:0000313" key="5">
    <source>
        <dbReference type="EMBL" id="KZF20285.1"/>
    </source>
</evidence>
<dbReference type="PROSITE" id="PS00625">
    <property type="entry name" value="RCC1_1"/>
    <property type="match status" value="1"/>
</dbReference>
<protein>
    <submittedName>
        <fullName evidence="5">RCC1/BLIP-II protein</fullName>
    </submittedName>
</protein>
<dbReference type="STRING" id="1328760.A0A165AD82"/>
<dbReference type="RefSeq" id="XP_018185840.1">
    <property type="nucleotide sequence ID" value="XM_018330001.1"/>
</dbReference>
<dbReference type="Gene3D" id="2.130.10.30">
    <property type="entry name" value="Regulator of chromosome condensation 1/beta-lactamase-inhibitor protein II"/>
    <property type="match status" value="1"/>
</dbReference>
<sequence>MHLYACGLNDNGELGLGGKSSAGSVLRPRHLKELAERTAYGGIINMAVGGMHCAALTANNKILTWGVNDNFALGRDTTWTEGLRDAGSDADSTDGDLNPLEATPTPIDEHHFPPNTSFVHVAASDSATFAVTEKGVVFGWGTFRGADGIIGFSPSTRIQKTPIQISGLKRVTKLACGSNHVLALDLSGRVFSWGCGEQGRLARRILARHAHKSLIPQSVGLKNIQDIGTGSEHSFAVDAKGKVWSWGANGFGQTGVQDKNGNREESVLRPTIISSFDGTAGKVTLITGGNHHSLALTEAGSCLTWGRADSMACGLRVPPAPTNIVRDEGGRARIISAPTIVPGLTDIVAAGAGSDHCLAVRKDGHVFGWGFNTMGQVGVGTEDDVEEPALLNGKAIRDQKVIWAGCGGQFSVLGVVPSFPTSPVAPAPAVPN</sequence>
<dbReference type="OrthoDB" id="61110at2759"/>
<dbReference type="InterPro" id="IPR051553">
    <property type="entry name" value="Ran_GTPase-activating"/>
</dbReference>
<evidence type="ECO:0000259" key="4">
    <source>
        <dbReference type="Pfam" id="PF25390"/>
    </source>
</evidence>
<dbReference type="GO" id="GO:0005737">
    <property type="term" value="C:cytoplasm"/>
    <property type="evidence" value="ECO:0007669"/>
    <property type="project" value="TreeGrafter"/>
</dbReference>
<dbReference type="PANTHER" id="PTHR45982">
    <property type="entry name" value="REGULATOR OF CHROMOSOME CONDENSATION"/>
    <property type="match status" value="1"/>
</dbReference>